<reference evidence="3" key="1">
    <citation type="journal article" date="2022" name="ISME J.">
        <title>Genetic and phylogenetic analysis of dissimilatory iodate-reducing bacteria identifies potential niches across the world's oceans.</title>
        <authorList>
            <person name="Reyes-Umana V."/>
            <person name="Henning Z."/>
            <person name="Lee K."/>
            <person name="Barnum T.P."/>
            <person name="Coates J.D."/>
        </authorList>
    </citation>
    <scope>NUCLEOTIDE SEQUENCE [LARGE SCALE GENOMIC DNA]</scope>
    <source>
        <strain evidence="3">IR12</strain>
    </source>
</reference>
<sequence>MRARTAQAIIYVLDVLAVPAVAYCIYDSVRVQRAIAAAAPEIGFDSGIYYLLLASVMWVLTAIQIVGLKRGAAFRPHRAGMVLVIWFVTCLSLANVLPYLITRTLEAAGYQPCRDTREVSRVSRGVGRVYRLNGCEDHSVAPIGSVRRSQGSPPLNDHAPG</sequence>
<feature type="transmembrane region" description="Helical" evidence="1">
    <location>
        <begin position="79"/>
        <end position="101"/>
    </location>
</feature>
<name>A0A944D6V8_DENI1</name>
<dbReference type="Proteomes" id="UP000694660">
    <property type="component" value="Unassembled WGS sequence"/>
</dbReference>
<organism evidence="2 3">
    <name type="scientific">Denitromonas iodatirespirans</name>
    <dbReference type="NCBI Taxonomy" id="2795389"/>
    <lineage>
        <taxon>Bacteria</taxon>
        <taxon>Pseudomonadati</taxon>
        <taxon>Pseudomonadota</taxon>
        <taxon>Betaproteobacteria</taxon>
        <taxon>Rhodocyclales</taxon>
        <taxon>Zoogloeaceae</taxon>
        <taxon>Denitromonas</taxon>
    </lineage>
</organism>
<protein>
    <submittedName>
        <fullName evidence="2">Uncharacterized protein</fullName>
    </submittedName>
</protein>
<comment type="caution">
    <text evidence="2">The sequence shown here is derived from an EMBL/GenBank/DDBJ whole genome shotgun (WGS) entry which is preliminary data.</text>
</comment>
<keyword evidence="1" id="KW-0472">Membrane</keyword>
<evidence type="ECO:0000256" key="1">
    <source>
        <dbReference type="SAM" id="Phobius"/>
    </source>
</evidence>
<evidence type="ECO:0000313" key="3">
    <source>
        <dbReference type="Proteomes" id="UP000694660"/>
    </source>
</evidence>
<proteinExistence type="predicted"/>
<gene>
    <name evidence="2" type="ORF">I8J34_07960</name>
</gene>
<keyword evidence="1" id="KW-1133">Transmembrane helix</keyword>
<dbReference type="RefSeq" id="WP_214360862.1">
    <property type="nucleotide sequence ID" value="NZ_JAEKFT010000006.1"/>
</dbReference>
<keyword evidence="3" id="KW-1185">Reference proteome</keyword>
<evidence type="ECO:0000313" key="2">
    <source>
        <dbReference type="EMBL" id="MBT0961110.1"/>
    </source>
</evidence>
<feature type="transmembrane region" description="Helical" evidence="1">
    <location>
        <begin position="6"/>
        <end position="26"/>
    </location>
</feature>
<accession>A0A944D6V8</accession>
<keyword evidence="1" id="KW-0812">Transmembrane</keyword>
<dbReference type="AlphaFoldDB" id="A0A944D6V8"/>
<dbReference type="EMBL" id="JAEKFT010000006">
    <property type="protein sequence ID" value="MBT0961110.1"/>
    <property type="molecule type" value="Genomic_DNA"/>
</dbReference>
<feature type="transmembrane region" description="Helical" evidence="1">
    <location>
        <begin position="47"/>
        <end position="67"/>
    </location>
</feature>